<dbReference type="Proteomes" id="UP000010074">
    <property type="component" value="Chromosome"/>
</dbReference>
<proteinExistence type="predicted"/>
<keyword evidence="1" id="KW-0732">Signal</keyword>
<evidence type="ECO:0000256" key="1">
    <source>
        <dbReference type="SAM" id="SignalP"/>
    </source>
</evidence>
<dbReference type="EMBL" id="CP002930">
    <property type="protein sequence ID" value="AFY03316.1"/>
    <property type="molecule type" value="Genomic_DNA"/>
</dbReference>
<evidence type="ECO:0000313" key="3">
    <source>
        <dbReference type="Proteomes" id="UP000010074"/>
    </source>
</evidence>
<accession>K7YTQ7</accession>
<organism evidence="2 3">
    <name type="scientific">Bdellovibrio bacteriovorus str. Tiberius</name>
    <dbReference type="NCBI Taxonomy" id="1069642"/>
    <lineage>
        <taxon>Bacteria</taxon>
        <taxon>Pseudomonadati</taxon>
        <taxon>Bdellovibrionota</taxon>
        <taxon>Bdellovibrionia</taxon>
        <taxon>Bdellovibrionales</taxon>
        <taxon>Pseudobdellovibrionaceae</taxon>
        <taxon>Bdellovibrio</taxon>
    </lineage>
</organism>
<dbReference type="HOGENOM" id="CLU_661674_0_0_7"/>
<reference evidence="2 3" key="1">
    <citation type="journal article" date="2012" name="BMC Genomics">
        <title>Genome analysis of a simultaneously predatory and prey-independent, novel Bdellovibrio bacteriovorus from the River Tiber, supports in silico predictions of both ancient and recent lateral gene transfer from diverse bacteria.</title>
        <authorList>
            <person name="Hobley L."/>
            <person name="Lerner T.R."/>
            <person name="Williams L.E."/>
            <person name="Lambert C."/>
            <person name="Till R."/>
            <person name="Milner D.S."/>
            <person name="Basford S.M."/>
            <person name="Capeness M.J."/>
            <person name="Fenton A.K."/>
            <person name="Atterbury R.J."/>
            <person name="Harris M.A."/>
            <person name="Sockett R.E."/>
        </authorList>
    </citation>
    <scope>NUCLEOTIDE SEQUENCE [LARGE SCALE GENOMIC DNA]</scope>
    <source>
        <strain evidence="2 3">Tiberius</strain>
    </source>
</reference>
<feature type="chain" id="PRO_5003915362" evidence="1">
    <location>
        <begin position="22"/>
        <end position="415"/>
    </location>
</feature>
<sequence length="415" mass="45999">MRISQLVITSLLSLIAVSAHANNWYDRGNAGFALFCTGKAPIVLDLYEVSTRDLGSILYSKAVTPVDKAVDLATRLEQVDPARARQYREGAKDFMASAQFVNDLGIRQTPDLGLVTVPKDCTLEQVVFQRNPSILNKARYVVNANLWNQLDADNQAALILHEVIYREVINSTANELFSERVRLFNGIIHAHHMRSLMKKDYLKMLRELHLTTYEENGLKLSLGYTTPEGFWVDSDVFMDLMGRILSASLAANQYFGYGGMEYACVGSTVPEMGRVTLEDGNIRTLRVNPDFARDGACNLPMLIIPESNGFAIFGSLWFFDGAKNVIRVDGTLSKKTQLTYKGTTYELVPDLFKTDVYNTTFTFDKNMNLTEVGLGGTPCLNKTEGKIQFIQNLANGEGSVTISASGTPQSVPACH</sequence>
<name>K7YTQ7_BDEBC</name>
<dbReference type="OrthoDB" id="5288762at2"/>
<protein>
    <submittedName>
        <fullName evidence="2">Uncharacterized protein</fullName>
    </submittedName>
</protein>
<gene>
    <name evidence="2" type="ORF">Bdt_3642</name>
</gene>
<feature type="signal peptide" evidence="1">
    <location>
        <begin position="1"/>
        <end position="21"/>
    </location>
</feature>
<dbReference type="KEGG" id="bbat:Bdt_3642"/>
<dbReference type="PATRIC" id="fig|1069642.3.peg.3602"/>
<dbReference type="AlphaFoldDB" id="K7YTQ7"/>
<dbReference type="RefSeq" id="WP_015092719.1">
    <property type="nucleotide sequence ID" value="NC_019567.1"/>
</dbReference>
<evidence type="ECO:0000313" key="2">
    <source>
        <dbReference type="EMBL" id="AFY03316.1"/>
    </source>
</evidence>